<feature type="signal peptide" evidence="1">
    <location>
        <begin position="1"/>
        <end position="26"/>
    </location>
</feature>
<evidence type="ECO:0000313" key="3">
    <source>
        <dbReference type="Proteomes" id="UP000264960"/>
    </source>
</evidence>
<reference evidence="2 3" key="1">
    <citation type="submission" date="2018-02" db="EMBL/GenBank/DDBJ databases">
        <title>The complete genome of two Bacillus pumilus strains from Cuatro Cienegas, Coahuila, Mexico.</title>
        <authorList>
            <person name="Zarza E."/>
            <person name="Alcaraz L.D."/>
            <person name="Aguilar-Salinas B."/>
            <person name="Islas A."/>
            <person name="Olmedo-Alvarez G."/>
        </authorList>
    </citation>
    <scope>NUCLEOTIDE SEQUENCE [LARGE SCALE GENOMIC DNA]</scope>
    <source>
        <strain evidence="2 3">145</strain>
    </source>
</reference>
<evidence type="ECO:0000313" key="2">
    <source>
        <dbReference type="EMBL" id="AVM22795.1"/>
    </source>
</evidence>
<dbReference type="RefSeq" id="WP_117728918.1">
    <property type="nucleotide sequence ID" value="NZ_CP027116.1"/>
</dbReference>
<sequence length="338" mass="38509">MSRHNFSFFALLTICGILFFGNSALAQSENNVKIVNDNGISISEREYKNLLSQGFEDLDIQIMDIDTFRMNKDVQAEDTSETIKYIKTYEVDHNLKPNNSLSDKKIKTQVNEEITKEQMDKEIEKLEKKKTTGMVSTFGTETGNDSTSYKKMKVVISKLKTGRYRAKTTLEWKKIPKTRKMDVIGASVRYPSYWNVDHTKRGGTQYYKADANDSYGNWYPNYYSETIKYSAKSGNWVNSSFSGGALVQNLKDDFKYGGKYCYLVNLRQSAWFDFTLAKKNYPSKTVNIMGAYSHQTTNSPISINGFTLTYGAPSIDFTLGNKEASYDSELTAVAYIKK</sequence>
<dbReference type="AlphaFoldDB" id="A0AAD0HK92"/>
<evidence type="ECO:0000256" key="1">
    <source>
        <dbReference type="SAM" id="SignalP"/>
    </source>
</evidence>
<organism evidence="2 3">
    <name type="scientific">Bacillus pumilus</name>
    <name type="common">Bacillus mesentericus</name>
    <dbReference type="NCBI Taxonomy" id="1408"/>
    <lineage>
        <taxon>Bacteria</taxon>
        <taxon>Bacillati</taxon>
        <taxon>Bacillota</taxon>
        <taxon>Bacilli</taxon>
        <taxon>Bacillales</taxon>
        <taxon>Bacillaceae</taxon>
        <taxon>Bacillus</taxon>
    </lineage>
</organism>
<gene>
    <name evidence="2" type="ORF">C5695_02635</name>
</gene>
<accession>A0AAD0HK92</accession>
<name>A0AAD0HK92_BACPU</name>
<protein>
    <submittedName>
        <fullName evidence="2">Uncharacterized protein</fullName>
    </submittedName>
</protein>
<dbReference type="EMBL" id="CP027116">
    <property type="protein sequence ID" value="AVM22795.1"/>
    <property type="molecule type" value="Genomic_DNA"/>
</dbReference>
<keyword evidence="1" id="KW-0732">Signal</keyword>
<feature type="chain" id="PRO_5042078850" evidence="1">
    <location>
        <begin position="27"/>
        <end position="338"/>
    </location>
</feature>
<dbReference type="Proteomes" id="UP000264960">
    <property type="component" value="Chromosome"/>
</dbReference>
<proteinExistence type="predicted"/>